<evidence type="ECO:0000313" key="8">
    <source>
        <dbReference type="Proteomes" id="UP000184420"/>
    </source>
</evidence>
<reference evidence="7 8" key="1">
    <citation type="submission" date="2016-11" db="EMBL/GenBank/DDBJ databases">
        <authorList>
            <person name="Jaros S."/>
            <person name="Januszkiewicz K."/>
            <person name="Wedrychowicz H."/>
        </authorList>
    </citation>
    <scope>NUCLEOTIDE SEQUENCE [LARGE SCALE GENOMIC DNA]</scope>
    <source>
        <strain evidence="7 8">DSM 27406</strain>
    </source>
</reference>
<dbReference type="InterPro" id="IPR002937">
    <property type="entry name" value="Amino_oxidase"/>
</dbReference>
<evidence type="ECO:0000259" key="6">
    <source>
        <dbReference type="Pfam" id="PF01593"/>
    </source>
</evidence>
<dbReference type="GO" id="GO:0016491">
    <property type="term" value="F:oxidoreductase activity"/>
    <property type="evidence" value="ECO:0007669"/>
    <property type="project" value="UniProtKB-KW"/>
</dbReference>
<dbReference type="AlphaFoldDB" id="A0A1M7A612"/>
<dbReference type="STRING" id="1419482.SAMN05444266_103141"/>
<dbReference type="PANTHER" id="PTHR43734:SF1">
    <property type="entry name" value="PHYTOENE DESATURASE"/>
    <property type="match status" value="1"/>
</dbReference>
<feature type="domain" description="Amine oxidase" evidence="6">
    <location>
        <begin position="11"/>
        <end position="484"/>
    </location>
</feature>
<gene>
    <name evidence="7" type="ORF">SAMN05444266_103141</name>
</gene>
<keyword evidence="4 5" id="KW-0560">Oxidoreductase</keyword>
<dbReference type="OrthoDB" id="9774675at2"/>
<evidence type="ECO:0000313" key="7">
    <source>
        <dbReference type="EMBL" id="SHL38142.1"/>
    </source>
</evidence>
<evidence type="ECO:0000256" key="3">
    <source>
        <dbReference type="ARBA" id="ARBA00022746"/>
    </source>
</evidence>
<dbReference type="PRINTS" id="PR00419">
    <property type="entry name" value="ADXRDTASE"/>
</dbReference>
<dbReference type="Proteomes" id="UP000184420">
    <property type="component" value="Unassembled WGS sequence"/>
</dbReference>
<accession>A0A1M7A612</accession>
<dbReference type="PANTHER" id="PTHR43734">
    <property type="entry name" value="PHYTOENE DESATURASE"/>
    <property type="match status" value="1"/>
</dbReference>
<evidence type="ECO:0000256" key="4">
    <source>
        <dbReference type="ARBA" id="ARBA00023002"/>
    </source>
</evidence>
<keyword evidence="3 5" id="KW-0125">Carotenoid biosynthesis</keyword>
<evidence type="ECO:0000256" key="2">
    <source>
        <dbReference type="ARBA" id="ARBA00006046"/>
    </source>
</evidence>
<dbReference type="RefSeq" id="WP_073079828.1">
    <property type="nucleotide sequence ID" value="NZ_FRBL01000003.1"/>
</dbReference>
<comment type="similarity">
    <text evidence="2 5">Belongs to the carotenoid/retinoid oxidoreductase family.</text>
</comment>
<dbReference type="SUPFAM" id="SSF51905">
    <property type="entry name" value="FAD/NAD(P)-binding domain"/>
    <property type="match status" value="1"/>
</dbReference>
<evidence type="ECO:0000256" key="5">
    <source>
        <dbReference type="RuleBase" id="RU362075"/>
    </source>
</evidence>
<dbReference type="Pfam" id="PF01593">
    <property type="entry name" value="Amino_oxidase"/>
    <property type="match status" value="1"/>
</dbReference>
<dbReference type="InterPro" id="IPR036188">
    <property type="entry name" value="FAD/NAD-bd_sf"/>
</dbReference>
<dbReference type="NCBIfam" id="TIGR02734">
    <property type="entry name" value="crtI_fam"/>
    <property type="match status" value="1"/>
</dbReference>
<dbReference type="InterPro" id="IPR014105">
    <property type="entry name" value="Carotenoid/retinoid_OxRdtase"/>
</dbReference>
<proteinExistence type="inferred from homology"/>
<keyword evidence="8" id="KW-1185">Reference proteome</keyword>
<dbReference type="Gene3D" id="3.50.50.60">
    <property type="entry name" value="FAD/NAD(P)-binding domain"/>
    <property type="match status" value="2"/>
</dbReference>
<dbReference type="EMBL" id="FRBL01000003">
    <property type="protein sequence ID" value="SHL38142.1"/>
    <property type="molecule type" value="Genomic_DNA"/>
</dbReference>
<protein>
    <submittedName>
        <fullName evidence="7">Phytoene desaturase</fullName>
    </submittedName>
</protein>
<organism evidence="7 8">
    <name type="scientific">Chitinophaga jiangningensis</name>
    <dbReference type="NCBI Taxonomy" id="1419482"/>
    <lineage>
        <taxon>Bacteria</taxon>
        <taxon>Pseudomonadati</taxon>
        <taxon>Bacteroidota</taxon>
        <taxon>Chitinophagia</taxon>
        <taxon>Chitinophagales</taxon>
        <taxon>Chitinophagaceae</taxon>
        <taxon>Chitinophaga</taxon>
    </lineage>
</organism>
<evidence type="ECO:0000256" key="1">
    <source>
        <dbReference type="ARBA" id="ARBA00004829"/>
    </source>
</evidence>
<name>A0A1M7A612_9BACT</name>
<comment type="pathway">
    <text evidence="1 5">Carotenoid biosynthesis.</text>
</comment>
<sequence length="496" mass="56266">MKQAVIIGSGIAGLSAACYLARAGFSVTVVEKQDRPGGRARLLKEQGFSFDMGPSWYWMPDVFDRFFTDFGYKTSDFYQLQRLDPSYDIYWKEDKWSIPANYEALRKLFEQTAPGAGHQLDRFIEDAAEKYRIGMQKLAYKPAHSLFEFASWEVIKAAINMDLFTSMSKHISKYFKDEKLQKLLSFPILFLGALPENTPALYSLMNYADISLGTWYPEGGTHGVINSMFQLALKLGVSFKFNDEAKRILVEDDMATGVACRKGIYEADVVLGAADYHFVEQHLLDPAHRNYNNKYWEKRQMAPSCLLFYVGVNKQLPNLQHHSLFFDTPFEPHARDIYTNPDWPDNPMFYVCCPSRTDPTVAPPGHENLFILIPVAAGLDGDTDVVRMNYYDQVMARLEKRLATSIRPHVVLMKTYGVRDFHTDYNAYKGNAYGLANTLQQTAFLKPALRSSKVHNLFYTGQLTVPGPGMPPAIISGKLAASEAIQLITKKQSIHR</sequence>
<dbReference type="PROSITE" id="PS51257">
    <property type="entry name" value="PROKAR_LIPOPROTEIN"/>
    <property type="match status" value="1"/>
</dbReference>
<dbReference type="GO" id="GO:0016117">
    <property type="term" value="P:carotenoid biosynthetic process"/>
    <property type="evidence" value="ECO:0007669"/>
    <property type="project" value="UniProtKB-KW"/>
</dbReference>